<dbReference type="PROSITE" id="PS51781">
    <property type="entry name" value="SH3B"/>
    <property type="match status" value="1"/>
</dbReference>
<reference evidence="2" key="1">
    <citation type="submission" date="2021-12" db="EMBL/GenBank/DDBJ databases">
        <authorList>
            <person name="Lv X."/>
        </authorList>
    </citation>
    <scope>NUCLEOTIDE SEQUENCE</scope>
    <source>
        <strain evidence="2">HF2106</strain>
    </source>
</reference>
<feature type="domain" description="SH3b" evidence="1">
    <location>
        <begin position="22"/>
        <end position="84"/>
    </location>
</feature>
<dbReference type="SMART" id="SM00287">
    <property type="entry name" value="SH3b"/>
    <property type="match status" value="1"/>
</dbReference>
<name>A0AAW4YFT3_9BACT</name>
<evidence type="ECO:0000259" key="1">
    <source>
        <dbReference type="PROSITE" id="PS51781"/>
    </source>
</evidence>
<dbReference type="RefSeq" id="WP_233338726.1">
    <property type="nucleotide sequence ID" value="NZ_JAJTVO010000005.1"/>
</dbReference>
<dbReference type="Pfam" id="PF08239">
    <property type="entry name" value="SH3_3"/>
    <property type="match status" value="1"/>
</dbReference>
<proteinExistence type="predicted"/>
<dbReference type="Pfam" id="PF12587">
    <property type="entry name" value="DUF3761"/>
    <property type="match status" value="1"/>
</dbReference>
<evidence type="ECO:0000313" key="2">
    <source>
        <dbReference type="EMBL" id="MCE4121413.1"/>
    </source>
</evidence>
<gene>
    <name evidence="2" type="ORF">LYY06_03910</name>
</gene>
<dbReference type="AlphaFoldDB" id="A0AAW4YFT3"/>
<evidence type="ECO:0000313" key="3">
    <source>
        <dbReference type="Proteomes" id="UP001200307"/>
    </source>
</evidence>
<protein>
    <submittedName>
        <fullName evidence="2">DUF3761 domain-containing protein</fullName>
    </submittedName>
</protein>
<comment type="caution">
    <text evidence="2">The sequence shown here is derived from an EMBL/GenBank/DDBJ whole genome shotgun (WGS) entry which is preliminary data.</text>
</comment>
<organism evidence="2 3">
    <name type="scientific">Segatella copri</name>
    <dbReference type="NCBI Taxonomy" id="165179"/>
    <lineage>
        <taxon>Bacteria</taxon>
        <taxon>Pseudomonadati</taxon>
        <taxon>Bacteroidota</taxon>
        <taxon>Bacteroidia</taxon>
        <taxon>Bacteroidales</taxon>
        <taxon>Prevotellaceae</taxon>
        <taxon>Segatella</taxon>
    </lineage>
</organism>
<dbReference type="Proteomes" id="UP001200307">
    <property type="component" value="Unassembled WGS sequence"/>
</dbReference>
<sequence>MNKSFLYYVIALLLSFCTNSFGFTKYVTNNLNLRYEANAHSYVLTVIPKGTAVTIDEDCNCSWVFVEYNGYVGYVSTKYLSKNPVSHKYKPNISRRKITFYNPTNSRVRSNRVRYYTNKYGNRVQSPTIYNSKPAGATALCRDGTYSFSQNRRGTCSHHGGVAIWY</sequence>
<dbReference type="InterPro" id="IPR003646">
    <property type="entry name" value="SH3-like_bac-type"/>
</dbReference>
<dbReference type="Gene3D" id="2.30.30.40">
    <property type="entry name" value="SH3 Domains"/>
    <property type="match status" value="1"/>
</dbReference>
<dbReference type="InterPro" id="IPR022236">
    <property type="entry name" value="DUF3761"/>
</dbReference>
<dbReference type="EMBL" id="JAJTVO010000005">
    <property type="protein sequence ID" value="MCE4121413.1"/>
    <property type="molecule type" value="Genomic_DNA"/>
</dbReference>
<accession>A0AAW4YFT3</accession>